<keyword evidence="7" id="KW-0472">Membrane</keyword>
<evidence type="ECO:0000259" key="8">
    <source>
        <dbReference type="PROSITE" id="PS50181"/>
    </source>
</evidence>
<evidence type="ECO:0000256" key="5">
    <source>
        <dbReference type="ARBA" id="ARBA00023242"/>
    </source>
</evidence>
<evidence type="ECO:0000256" key="3">
    <source>
        <dbReference type="ARBA" id="ARBA00023125"/>
    </source>
</evidence>
<organism evidence="9 10">
    <name type="scientific">Solanum verrucosum</name>
    <dbReference type="NCBI Taxonomy" id="315347"/>
    <lineage>
        <taxon>Eukaryota</taxon>
        <taxon>Viridiplantae</taxon>
        <taxon>Streptophyta</taxon>
        <taxon>Embryophyta</taxon>
        <taxon>Tracheophyta</taxon>
        <taxon>Spermatophyta</taxon>
        <taxon>Magnoliopsida</taxon>
        <taxon>eudicotyledons</taxon>
        <taxon>Gunneridae</taxon>
        <taxon>Pentapetalae</taxon>
        <taxon>asterids</taxon>
        <taxon>lamiids</taxon>
        <taxon>Solanales</taxon>
        <taxon>Solanaceae</taxon>
        <taxon>Solanoideae</taxon>
        <taxon>Solaneae</taxon>
        <taxon>Solanum</taxon>
    </lineage>
</organism>
<dbReference type="AlphaFoldDB" id="A0AAF1A479"/>
<evidence type="ECO:0000256" key="7">
    <source>
        <dbReference type="SAM" id="Phobius"/>
    </source>
</evidence>
<keyword evidence="3" id="KW-0238">DNA-binding</keyword>
<keyword evidence="2" id="KW-0805">Transcription regulation</keyword>
<comment type="subcellular location">
    <subcellularLocation>
        <location evidence="1">Nucleus</location>
    </subcellularLocation>
</comment>
<keyword evidence="7" id="KW-1133">Transmembrane helix</keyword>
<feature type="compositionally biased region" description="Acidic residues" evidence="6">
    <location>
        <begin position="264"/>
        <end position="303"/>
    </location>
</feature>
<dbReference type="GO" id="GO:0005634">
    <property type="term" value="C:nucleus"/>
    <property type="evidence" value="ECO:0007669"/>
    <property type="project" value="UniProtKB-SubCell"/>
</dbReference>
<dbReference type="Pfam" id="PF00646">
    <property type="entry name" value="F-box"/>
    <property type="match status" value="1"/>
</dbReference>
<dbReference type="SMART" id="SM01019">
    <property type="entry name" value="B3"/>
    <property type="match status" value="1"/>
</dbReference>
<dbReference type="InterPro" id="IPR001810">
    <property type="entry name" value="F-box_dom"/>
</dbReference>
<evidence type="ECO:0000313" key="10">
    <source>
        <dbReference type="Proteomes" id="UP001234989"/>
    </source>
</evidence>
<dbReference type="Proteomes" id="UP001234989">
    <property type="component" value="Chromosome 12"/>
</dbReference>
<dbReference type="PROSITE" id="PS50181">
    <property type="entry name" value="FBOX"/>
    <property type="match status" value="1"/>
</dbReference>
<gene>
    <name evidence="9" type="ORF">MTR67_053389</name>
</gene>
<feature type="compositionally biased region" description="Basic and acidic residues" evidence="6">
    <location>
        <begin position="161"/>
        <end position="175"/>
    </location>
</feature>
<dbReference type="Gene3D" id="2.40.330.10">
    <property type="entry name" value="DNA-binding pseudobarrel domain"/>
    <property type="match status" value="1"/>
</dbReference>
<evidence type="ECO:0000256" key="6">
    <source>
        <dbReference type="SAM" id="MobiDB-lite"/>
    </source>
</evidence>
<dbReference type="InterPro" id="IPR015300">
    <property type="entry name" value="DNA-bd_pseudobarrel_sf"/>
</dbReference>
<dbReference type="PANTHER" id="PTHR31672">
    <property type="entry name" value="BNACNNG10540D PROTEIN"/>
    <property type="match status" value="1"/>
</dbReference>
<sequence>MDSLLVSNPRNNIPHDIIIDILTQLPVKSLIRLRDVCKSWYSLIKDDNFIKQHYNTHQNCQKYFVVCRRHKIFTHYTIELDSNSIASLVEPPVPTDQSRKAFNEIQYSSCNGILLITFRVLMMCLVFLLFLPCLPFLSRFDVPGLEGMVINLQSVNSRKDVNMAKTPEKEEEIKQNAKRKHSLVEEEETEAKKMSSETAFQLKSTPRTKSRESSDEEEEEEDKKMKSETIFPGEYSEIKFPETSELVNARFGDEKNQSASLEKIDEEEEEEETDDDEEEEEDEDEEEEDDEEHEEEDTDEDEVSFPGFGYSFDGETLSRFPDIKKILGCIEDCTMPFEQKIVKTDVDKLILSRDEVKSRILPLLKKSEKSDLKGGGGIVVKVYDEFGKSYKMMFKFIDDQFMLCTRWKYLFEDHKLNENGDCYAAVWMFRHKRSRKRCFAVIMKTSKTQD</sequence>
<feature type="transmembrane region" description="Helical" evidence="7">
    <location>
        <begin position="109"/>
        <end position="131"/>
    </location>
</feature>
<keyword evidence="7" id="KW-0812">Transmembrane</keyword>
<dbReference type="EMBL" id="CP133623">
    <property type="protein sequence ID" value="WMV60004.1"/>
    <property type="molecule type" value="Genomic_DNA"/>
</dbReference>
<feature type="compositionally biased region" description="Polar residues" evidence="6">
    <location>
        <begin position="196"/>
        <end position="207"/>
    </location>
</feature>
<feature type="region of interest" description="Disordered" evidence="6">
    <location>
        <begin position="161"/>
        <end position="308"/>
    </location>
</feature>
<keyword evidence="4" id="KW-0804">Transcription</keyword>
<accession>A0AAF1A479</accession>
<dbReference type="SMART" id="SM00256">
    <property type="entry name" value="FBOX"/>
    <property type="match status" value="1"/>
</dbReference>
<keyword evidence="5" id="KW-0539">Nucleus</keyword>
<reference evidence="9" key="1">
    <citation type="submission" date="2023-08" db="EMBL/GenBank/DDBJ databases">
        <title>A de novo genome assembly of Solanum verrucosum Schlechtendal, a Mexican diploid species geographically isolated from the other diploid A-genome species in potato relatives.</title>
        <authorList>
            <person name="Hosaka K."/>
        </authorList>
    </citation>
    <scope>NUCLEOTIDE SEQUENCE</scope>
    <source>
        <tissue evidence="9">Young leaves</tissue>
    </source>
</reference>
<evidence type="ECO:0000256" key="4">
    <source>
        <dbReference type="ARBA" id="ARBA00023163"/>
    </source>
</evidence>
<protein>
    <recommendedName>
        <fullName evidence="8">F-box domain-containing protein</fullName>
    </recommendedName>
</protein>
<dbReference type="SUPFAM" id="SSF81383">
    <property type="entry name" value="F-box domain"/>
    <property type="match status" value="1"/>
</dbReference>
<dbReference type="InterPro" id="IPR050796">
    <property type="entry name" value="SCF_F-box_component"/>
</dbReference>
<feature type="domain" description="F-box" evidence="8">
    <location>
        <begin position="7"/>
        <end position="53"/>
    </location>
</feature>
<dbReference type="InterPro" id="IPR003340">
    <property type="entry name" value="B3_DNA-bd"/>
</dbReference>
<keyword evidence="10" id="KW-1185">Reference proteome</keyword>
<dbReference type="GO" id="GO:0003677">
    <property type="term" value="F:DNA binding"/>
    <property type="evidence" value="ECO:0007669"/>
    <property type="project" value="UniProtKB-KW"/>
</dbReference>
<name>A0AAF1A479_SOLVR</name>
<proteinExistence type="predicted"/>
<dbReference type="CDD" id="cd22157">
    <property type="entry name" value="F-box_AtFBW1-like"/>
    <property type="match status" value="1"/>
</dbReference>
<dbReference type="InterPro" id="IPR036047">
    <property type="entry name" value="F-box-like_dom_sf"/>
</dbReference>
<evidence type="ECO:0000256" key="2">
    <source>
        <dbReference type="ARBA" id="ARBA00023015"/>
    </source>
</evidence>
<evidence type="ECO:0000256" key="1">
    <source>
        <dbReference type="ARBA" id="ARBA00004123"/>
    </source>
</evidence>
<dbReference type="PANTHER" id="PTHR31672:SF13">
    <property type="entry name" value="F-BOX PROTEIN CPR30-LIKE"/>
    <property type="match status" value="1"/>
</dbReference>
<dbReference type="SUPFAM" id="SSF101936">
    <property type="entry name" value="DNA-binding pseudobarrel domain"/>
    <property type="match status" value="1"/>
</dbReference>
<evidence type="ECO:0000313" key="9">
    <source>
        <dbReference type="EMBL" id="WMV60004.1"/>
    </source>
</evidence>
<dbReference type="Gene3D" id="1.20.1280.50">
    <property type="match status" value="1"/>
</dbReference>